<dbReference type="GO" id="GO:0005886">
    <property type="term" value="C:plasma membrane"/>
    <property type="evidence" value="ECO:0007669"/>
    <property type="project" value="TreeGrafter"/>
</dbReference>
<feature type="transmembrane region" description="Helical" evidence="6">
    <location>
        <begin position="235"/>
        <end position="253"/>
    </location>
</feature>
<accession>A0A3N1ZUN2</accession>
<dbReference type="InterPro" id="IPR002541">
    <property type="entry name" value="Cyt_c_assembly"/>
</dbReference>
<feature type="transmembrane region" description="Helical" evidence="6">
    <location>
        <begin position="265"/>
        <end position="285"/>
    </location>
</feature>
<feature type="transmembrane region" description="Helical" evidence="6">
    <location>
        <begin position="202"/>
        <end position="223"/>
    </location>
</feature>
<feature type="domain" description="Cytochrome c assembly protein" evidence="7">
    <location>
        <begin position="93"/>
        <end position="289"/>
    </location>
</feature>
<dbReference type="Pfam" id="PF01578">
    <property type="entry name" value="Cytochrom_C_asm"/>
    <property type="match status" value="1"/>
</dbReference>
<dbReference type="NCBIfam" id="TIGR03144">
    <property type="entry name" value="cytochr_II_ccsB"/>
    <property type="match status" value="1"/>
</dbReference>
<name>A0A3N1ZUN2_9ACTN</name>
<evidence type="ECO:0000256" key="2">
    <source>
        <dbReference type="ARBA" id="ARBA00022692"/>
    </source>
</evidence>
<sequence>MLEISKFALSAAVILVALAAVAFVAGLTTSRRPAPVMAGAGGPSVPSTSLETGTTATRGVAWYGSQLTLAGFIAMSIWFIARTIVVKHAPFANQYEFACAFGWGMLAFYVYFERRHQARFLGIALLPMALAVLIYAATRDDITKPLMPALQSPFMLTVHVFLAVLGYGAGGVASAAGILYLLKPKVNWAALPSRERLDELGYRAVVFSFPLLTMMNIQGAIWANNAWGKYWSWDPKETAALVTWLIYGAYIHARVTKGWQGNRSAWLLILGFGAIIFTFLGNHFFGGMHSYGG</sequence>
<dbReference type="GO" id="GO:0020037">
    <property type="term" value="F:heme binding"/>
    <property type="evidence" value="ECO:0007669"/>
    <property type="project" value="InterPro"/>
</dbReference>
<feature type="transmembrane region" description="Helical" evidence="6">
    <location>
        <begin position="93"/>
        <end position="112"/>
    </location>
</feature>
<evidence type="ECO:0000256" key="5">
    <source>
        <dbReference type="ARBA" id="ARBA00023136"/>
    </source>
</evidence>
<protein>
    <submittedName>
        <fullName evidence="8">Cytochrome c-type biogenesis protein CcsB</fullName>
    </submittedName>
</protein>
<proteinExistence type="predicted"/>
<dbReference type="EMBL" id="RKHG01000001">
    <property type="protein sequence ID" value="ROR54573.1"/>
    <property type="molecule type" value="Genomic_DNA"/>
</dbReference>
<dbReference type="GO" id="GO:0017004">
    <property type="term" value="P:cytochrome complex assembly"/>
    <property type="evidence" value="ECO:0007669"/>
    <property type="project" value="UniProtKB-KW"/>
</dbReference>
<dbReference type="PANTHER" id="PTHR30071:SF1">
    <property type="entry name" value="CYTOCHROME B_B6 PROTEIN-RELATED"/>
    <property type="match status" value="1"/>
</dbReference>
<dbReference type="PANTHER" id="PTHR30071">
    <property type="entry name" value="HEME EXPORTER PROTEIN C"/>
    <property type="match status" value="1"/>
</dbReference>
<evidence type="ECO:0000259" key="7">
    <source>
        <dbReference type="Pfam" id="PF01578"/>
    </source>
</evidence>
<dbReference type="AlphaFoldDB" id="A0A3N1ZUN2"/>
<evidence type="ECO:0000256" key="1">
    <source>
        <dbReference type="ARBA" id="ARBA00004141"/>
    </source>
</evidence>
<keyword evidence="2 6" id="KW-0812">Transmembrane</keyword>
<organism evidence="8 9">
    <name type="scientific">Luteococcus japonicus</name>
    <dbReference type="NCBI Taxonomy" id="33984"/>
    <lineage>
        <taxon>Bacteria</taxon>
        <taxon>Bacillati</taxon>
        <taxon>Actinomycetota</taxon>
        <taxon>Actinomycetes</taxon>
        <taxon>Propionibacteriales</taxon>
        <taxon>Propionibacteriaceae</taxon>
        <taxon>Luteococcus</taxon>
    </lineage>
</organism>
<dbReference type="InterPro" id="IPR017562">
    <property type="entry name" value="Cyt_c_biogenesis_CcsA"/>
</dbReference>
<gene>
    <name evidence="8" type="ORF">EDD41_1796</name>
</gene>
<feature type="transmembrane region" description="Helical" evidence="6">
    <location>
        <begin position="62"/>
        <end position="81"/>
    </location>
</feature>
<keyword evidence="3" id="KW-0201">Cytochrome c-type biogenesis</keyword>
<dbReference type="RefSeq" id="WP_123575634.1">
    <property type="nucleotide sequence ID" value="NZ_RKHG01000001.1"/>
</dbReference>
<evidence type="ECO:0000313" key="8">
    <source>
        <dbReference type="EMBL" id="ROR54573.1"/>
    </source>
</evidence>
<feature type="transmembrane region" description="Helical" evidence="6">
    <location>
        <begin position="118"/>
        <end position="137"/>
    </location>
</feature>
<feature type="transmembrane region" description="Helical" evidence="6">
    <location>
        <begin position="158"/>
        <end position="182"/>
    </location>
</feature>
<evidence type="ECO:0000313" key="9">
    <source>
        <dbReference type="Proteomes" id="UP000275749"/>
    </source>
</evidence>
<evidence type="ECO:0000256" key="3">
    <source>
        <dbReference type="ARBA" id="ARBA00022748"/>
    </source>
</evidence>
<comment type="subcellular location">
    <subcellularLocation>
        <location evidence="1">Membrane</location>
        <topology evidence="1">Multi-pass membrane protein</topology>
    </subcellularLocation>
</comment>
<dbReference type="Proteomes" id="UP000275749">
    <property type="component" value="Unassembled WGS sequence"/>
</dbReference>
<keyword evidence="5 6" id="KW-0472">Membrane</keyword>
<evidence type="ECO:0000256" key="4">
    <source>
        <dbReference type="ARBA" id="ARBA00022989"/>
    </source>
</evidence>
<reference evidence="8 9" key="1">
    <citation type="submission" date="2018-11" db="EMBL/GenBank/DDBJ databases">
        <title>Sequencing the genomes of 1000 actinobacteria strains.</title>
        <authorList>
            <person name="Klenk H.-P."/>
        </authorList>
    </citation>
    <scope>NUCLEOTIDE SEQUENCE [LARGE SCALE GENOMIC DNA]</scope>
    <source>
        <strain evidence="8 9">DSM 10546</strain>
    </source>
</reference>
<keyword evidence="4 6" id="KW-1133">Transmembrane helix</keyword>
<dbReference type="InterPro" id="IPR045062">
    <property type="entry name" value="Cyt_c_biogenesis_CcsA/CcmC"/>
</dbReference>
<comment type="caution">
    <text evidence="8">The sequence shown here is derived from an EMBL/GenBank/DDBJ whole genome shotgun (WGS) entry which is preliminary data.</text>
</comment>
<evidence type="ECO:0000256" key="6">
    <source>
        <dbReference type="SAM" id="Phobius"/>
    </source>
</evidence>